<sequence length="545" mass="55949">MGCCNQPVSSLGGLPLDPTQYVNYTRGMVLGVDDFQQEHAWLAGRDQWLARDAVGYGTVSGLQVYAEADGSAGMRLHVSPGAALLPSGKLVCVGADQCAVINQWLAKAAHAALVNALLTGGSPPVSPPTSPPSSSPPAVTAGSITLHLTLCYADCTTRPVPIPGAPCRSEDELMQPSRVADDFRLDLLGAPPAQVEEDALRDFVLWLRSNVAFSTTSPPVTPDEAAWLAALRIAVQPWLQAAAASPPVSPPPSVSTLGDYLFDLSPPGVDIAPSQWPDFLRVALRFWVTELRPLWAAMRCQVAQAPDLDCVLLASVTFDVAWIGGSPQGAWQIAGSPVALQIDESRRPVLANVRLLQEWSLYDGAPASAEPYAPGVAIVAVTDGGTGLGSAPGDGQILVGDAGGYAVASLAGTADEVIVTQAAGSIVLSGPQPLAPASVPQFAGLSTTGAVQVALAATNADLALDATHHVVLCSGGPTVTLPKCGAGNRGRVYVVRAVDADAKLAVDAADTLSGPTTNAATVKKATTTTLLSDGGTTWHVLATAP</sequence>
<evidence type="ECO:0000313" key="1">
    <source>
        <dbReference type="EMBL" id="MCK9688548.1"/>
    </source>
</evidence>
<reference evidence="1" key="1">
    <citation type="submission" date="2021-11" db="EMBL/GenBank/DDBJ databases">
        <title>BS-T2-15 a new species belonging to the Comamonadaceae family isolated from the soil of a French oak forest.</title>
        <authorList>
            <person name="Mieszkin S."/>
            <person name="Alain K."/>
        </authorList>
    </citation>
    <scope>NUCLEOTIDE SEQUENCE</scope>
    <source>
        <strain evidence="1">BS-T2-15</strain>
    </source>
</reference>
<dbReference type="RefSeq" id="WP_275684596.1">
    <property type="nucleotide sequence ID" value="NZ_JAJLJH010000009.1"/>
</dbReference>
<protein>
    <submittedName>
        <fullName evidence="1">Uncharacterized protein</fullName>
    </submittedName>
</protein>
<dbReference type="Proteomes" id="UP001139353">
    <property type="component" value="Unassembled WGS sequence"/>
</dbReference>
<keyword evidence="2" id="KW-1185">Reference proteome</keyword>
<evidence type="ECO:0000313" key="2">
    <source>
        <dbReference type="Proteomes" id="UP001139353"/>
    </source>
</evidence>
<gene>
    <name evidence="1" type="ORF">LPC04_22800</name>
</gene>
<name>A0A9X2C178_9BURK</name>
<dbReference type="AlphaFoldDB" id="A0A9X2C178"/>
<organism evidence="1 2">
    <name type="scientific">Scleromatobacter humisilvae</name>
    <dbReference type="NCBI Taxonomy" id="2897159"/>
    <lineage>
        <taxon>Bacteria</taxon>
        <taxon>Pseudomonadati</taxon>
        <taxon>Pseudomonadota</taxon>
        <taxon>Betaproteobacteria</taxon>
        <taxon>Burkholderiales</taxon>
        <taxon>Sphaerotilaceae</taxon>
        <taxon>Scleromatobacter</taxon>
    </lineage>
</organism>
<comment type="caution">
    <text evidence="1">The sequence shown here is derived from an EMBL/GenBank/DDBJ whole genome shotgun (WGS) entry which is preliminary data.</text>
</comment>
<proteinExistence type="predicted"/>
<accession>A0A9X2C178</accession>
<dbReference type="EMBL" id="JAJLJH010000009">
    <property type="protein sequence ID" value="MCK9688548.1"/>
    <property type="molecule type" value="Genomic_DNA"/>
</dbReference>